<gene>
    <name evidence="1" type="ordered locus">Dred_3253</name>
</gene>
<dbReference type="Proteomes" id="UP000001556">
    <property type="component" value="Chromosome"/>
</dbReference>
<dbReference type="HOGENOM" id="CLU_1913708_0_0_9"/>
<dbReference type="EMBL" id="CP000612">
    <property type="protein sequence ID" value="ABO51753.1"/>
    <property type="molecule type" value="Genomic_DNA"/>
</dbReference>
<sequence length="132" mass="15079">MDYPNKDIPTQLAHYSLSHSTDFATELAPARSYIIKSEYETVSGLIGENIQAIFVASSKELDFYSQHKADIAKKTGAKVFTNEPDILKICSDKWLTVNFLKEHGFNYPLTLRYPEDQDQIEILGEKLSKLQY</sequence>
<protein>
    <submittedName>
        <fullName evidence="1">Uncharacterized protein</fullName>
    </submittedName>
</protein>
<dbReference type="KEGG" id="drm:Dred_3253"/>
<dbReference type="AlphaFoldDB" id="A4J9K0"/>
<reference evidence="1 2" key="1">
    <citation type="submission" date="2007-03" db="EMBL/GenBank/DDBJ databases">
        <title>Complete sequence of Desulfotomaculum reducens MI-1.</title>
        <authorList>
            <consortium name="US DOE Joint Genome Institute"/>
            <person name="Copeland A."/>
            <person name="Lucas S."/>
            <person name="Lapidus A."/>
            <person name="Barry K."/>
            <person name="Detter J.C."/>
            <person name="Glavina del Rio T."/>
            <person name="Hammon N."/>
            <person name="Israni S."/>
            <person name="Dalin E."/>
            <person name="Tice H."/>
            <person name="Pitluck S."/>
            <person name="Sims D."/>
            <person name="Brettin T."/>
            <person name="Bruce D."/>
            <person name="Han C."/>
            <person name="Tapia R."/>
            <person name="Schmutz J."/>
            <person name="Larimer F."/>
            <person name="Land M."/>
            <person name="Hauser L."/>
            <person name="Kyrpides N."/>
            <person name="Kim E."/>
            <person name="Tebo B.M."/>
            <person name="Richardson P."/>
        </authorList>
    </citation>
    <scope>NUCLEOTIDE SEQUENCE [LARGE SCALE GENOMIC DNA]</scope>
    <source>
        <strain evidence="1 2">MI-1</strain>
    </source>
</reference>
<keyword evidence="2" id="KW-1185">Reference proteome</keyword>
<dbReference type="RefSeq" id="WP_011879538.1">
    <property type="nucleotide sequence ID" value="NC_009253.1"/>
</dbReference>
<evidence type="ECO:0000313" key="1">
    <source>
        <dbReference type="EMBL" id="ABO51753.1"/>
    </source>
</evidence>
<accession>A4J9K0</accession>
<proteinExistence type="predicted"/>
<organism evidence="1 2">
    <name type="scientific">Desulforamulus reducens (strain ATCC BAA-1160 / DSM 100696 / MI-1)</name>
    <name type="common">Desulfotomaculum reducens</name>
    <dbReference type="NCBI Taxonomy" id="349161"/>
    <lineage>
        <taxon>Bacteria</taxon>
        <taxon>Bacillati</taxon>
        <taxon>Bacillota</taxon>
        <taxon>Clostridia</taxon>
        <taxon>Eubacteriales</taxon>
        <taxon>Peptococcaceae</taxon>
        <taxon>Desulforamulus</taxon>
    </lineage>
</organism>
<dbReference type="STRING" id="349161.Dred_3253"/>
<evidence type="ECO:0000313" key="2">
    <source>
        <dbReference type="Proteomes" id="UP000001556"/>
    </source>
</evidence>
<name>A4J9K0_DESRM</name>